<dbReference type="InterPro" id="IPR001806">
    <property type="entry name" value="Small_GTPase"/>
</dbReference>
<evidence type="ECO:0000256" key="2">
    <source>
        <dbReference type="ARBA" id="ARBA00006270"/>
    </source>
</evidence>
<organism evidence="10 11">
    <name type="scientific">Accipiter nisus</name>
    <name type="common">Eurasian sparrowhawk</name>
    <dbReference type="NCBI Taxonomy" id="211598"/>
    <lineage>
        <taxon>Eukaryota</taxon>
        <taxon>Metazoa</taxon>
        <taxon>Chordata</taxon>
        <taxon>Craniata</taxon>
        <taxon>Vertebrata</taxon>
        <taxon>Euteleostomi</taxon>
        <taxon>Archelosauria</taxon>
        <taxon>Archosauria</taxon>
        <taxon>Dinosauria</taxon>
        <taxon>Saurischia</taxon>
        <taxon>Theropoda</taxon>
        <taxon>Coelurosauria</taxon>
        <taxon>Aves</taxon>
        <taxon>Neognathae</taxon>
        <taxon>Neoaves</taxon>
        <taxon>Telluraves</taxon>
        <taxon>Accipitrimorphae</taxon>
        <taxon>Accipitriformes</taxon>
        <taxon>Accipitridae</taxon>
        <taxon>Accipitrinae</taxon>
        <taxon>Accipiter</taxon>
    </lineage>
</organism>
<keyword evidence="11" id="KW-1185">Reference proteome</keyword>
<comment type="catalytic activity">
    <reaction evidence="8">
        <text>GTP + H2O = GDP + phosphate + H(+)</text>
        <dbReference type="Rhea" id="RHEA:19669"/>
        <dbReference type="ChEBI" id="CHEBI:15377"/>
        <dbReference type="ChEBI" id="CHEBI:15378"/>
        <dbReference type="ChEBI" id="CHEBI:37565"/>
        <dbReference type="ChEBI" id="CHEBI:43474"/>
        <dbReference type="ChEBI" id="CHEBI:58189"/>
        <dbReference type="EC" id="3.6.5.2"/>
    </reaction>
    <physiologicalReaction direction="left-to-right" evidence="8">
        <dbReference type="Rhea" id="RHEA:19670"/>
    </physiologicalReaction>
</comment>
<dbReference type="Gene3D" id="3.40.50.300">
    <property type="entry name" value="P-loop containing nucleotide triphosphate hydrolases"/>
    <property type="match status" value="1"/>
</dbReference>
<dbReference type="PANTHER" id="PTHR47980">
    <property type="entry name" value="LD44762P"/>
    <property type="match status" value="1"/>
</dbReference>
<dbReference type="Pfam" id="PF00071">
    <property type="entry name" value="Ras"/>
    <property type="match status" value="1"/>
</dbReference>
<evidence type="ECO:0000256" key="5">
    <source>
        <dbReference type="ARBA" id="ARBA00023134"/>
    </source>
</evidence>
<comment type="similarity">
    <text evidence="2">Belongs to the small GTPase superfamily. Rab family.</text>
</comment>
<reference evidence="10" key="1">
    <citation type="submission" date="2025-08" db="UniProtKB">
        <authorList>
            <consortium name="Ensembl"/>
        </authorList>
    </citation>
    <scope>IDENTIFICATION</scope>
</reference>
<dbReference type="PROSITE" id="PS51421">
    <property type="entry name" value="RAS"/>
    <property type="match status" value="1"/>
</dbReference>
<keyword evidence="5" id="KW-0342">GTP-binding</keyword>
<dbReference type="GO" id="GO:0003925">
    <property type="term" value="F:G protein activity"/>
    <property type="evidence" value="ECO:0007669"/>
    <property type="project" value="UniProtKB-EC"/>
</dbReference>
<evidence type="ECO:0000256" key="3">
    <source>
        <dbReference type="ARBA" id="ARBA00011984"/>
    </source>
</evidence>
<dbReference type="SMART" id="SM00175">
    <property type="entry name" value="RAB"/>
    <property type="match status" value="1"/>
</dbReference>
<feature type="region of interest" description="Disordered" evidence="9">
    <location>
        <begin position="230"/>
        <end position="258"/>
    </location>
</feature>
<dbReference type="SUPFAM" id="SSF52540">
    <property type="entry name" value="P-loop containing nucleoside triphosphate hydrolases"/>
    <property type="match status" value="1"/>
</dbReference>
<dbReference type="PRINTS" id="PR00449">
    <property type="entry name" value="RASTRNSFRMNG"/>
</dbReference>
<proteinExistence type="inferred from homology"/>
<evidence type="ECO:0000256" key="1">
    <source>
        <dbReference type="ARBA" id="ARBA00004635"/>
    </source>
</evidence>
<dbReference type="PROSITE" id="PS51419">
    <property type="entry name" value="RAB"/>
    <property type="match status" value="1"/>
</dbReference>
<protein>
    <recommendedName>
        <fullName evidence="3">small monomeric GTPase</fullName>
        <ecNumber evidence="3">3.6.5.2</ecNumber>
    </recommendedName>
</protein>
<dbReference type="EC" id="3.6.5.2" evidence="3"/>
<dbReference type="NCBIfam" id="TIGR00231">
    <property type="entry name" value="small_GTP"/>
    <property type="match status" value="1"/>
</dbReference>
<evidence type="ECO:0000256" key="8">
    <source>
        <dbReference type="ARBA" id="ARBA00047660"/>
    </source>
</evidence>
<evidence type="ECO:0000313" key="11">
    <source>
        <dbReference type="Proteomes" id="UP000694541"/>
    </source>
</evidence>
<dbReference type="InterPro" id="IPR027417">
    <property type="entry name" value="P-loop_NTPase"/>
</dbReference>
<dbReference type="AlphaFoldDB" id="A0A8B9N3Z4"/>
<dbReference type="FunFam" id="3.40.50.300:FF:001551">
    <property type="entry name" value="RAB13 isoform 4"/>
    <property type="match status" value="1"/>
</dbReference>
<dbReference type="Proteomes" id="UP000694541">
    <property type="component" value="Unplaced"/>
</dbReference>
<evidence type="ECO:0000256" key="6">
    <source>
        <dbReference type="ARBA" id="ARBA00023288"/>
    </source>
</evidence>
<dbReference type="InterPro" id="IPR050305">
    <property type="entry name" value="Small_GTPase_Rab"/>
</dbReference>
<comment type="subcellular location">
    <subcellularLocation>
        <location evidence="1">Membrane</location>
        <topology evidence="1">Lipid-anchor</topology>
    </subcellularLocation>
</comment>
<dbReference type="SMART" id="SM00174">
    <property type="entry name" value="RHO"/>
    <property type="match status" value="1"/>
</dbReference>
<dbReference type="Ensembl" id="ENSANIT00000016801.1">
    <property type="protein sequence ID" value="ENSANIP00000016244.1"/>
    <property type="gene ID" value="ENSANIG00000011043.1"/>
</dbReference>
<evidence type="ECO:0000256" key="4">
    <source>
        <dbReference type="ARBA" id="ARBA00022741"/>
    </source>
</evidence>
<dbReference type="InterPro" id="IPR005225">
    <property type="entry name" value="Small_GTP-bd"/>
</dbReference>
<dbReference type="SMART" id="SM00173">
    <property type="entry name" value="RAS"/>
    <property type="match status" value="1"/>
</dbReference>
<evidence type="ECO:0000256" key="9">
    <source>
        <dbReference type="SAM" id="MobiDB-lite"/>
    </source>
</evidence>
<dbReference type="GO" id="GO:0016020">
    <property type="term" value="C:membrane"/>
    <property type="evidence" value="ECO:0007669"/>
    <property type="project" value="UniProtKB-SubCell"/>
</dbReference>
<evidence type="ECO:0000256" key="7">
    <source>
        <dbReference type="ARBA" id="ARBA00023289"/>
    </source>
</evidence>
<evidence type="ECO:0000313" key="10">
    <source>
        <dbReference type="Ensembl" id="ENSANIP00000016244.1"/>
    </source>
</evidence>
<sequence>MPCLAGLGMPVTLSHPLQPVLGLNFAPPTFPGMPDGYWETGGWDWEWNCLWYLLPMSSLAPVSLLPSQGLTSKSGQWTSMGRRSSCRSGKWGVCVCGIGDPSSFPLSCPYPPLLCLYPRDTAGQERFKTITTAYYRGAVGIILVYDITDEKSFENIQNWMKSIKENASAGVERLLIGNKCDMETKRKVQRDEAEKLAKEHGIRFFETSAKSSVNVEEAFSTLARDILQKSSRKAAPSSSRPLLEPGPPRKAGGKCSLA</sequence>
<keyword evidence="7" id="KW-0636">Prenylation</keyword>
<name>A0A8B9N3Z4_9AVES</name>
<reference evidence="10" key="2">
    <citation type="submission" date="2025-09" db="UniProtKB">
        <authorList>
            <consortium name="Ensembl"/>
        </authorList>
    </citation>
    <scope>IDENTIFICATION</scope>
</reference>
<keyword evidence="6" id="KW-0449">Lipoprotein</keyword>
<accession>A0A8B9N3Z4</accession>
<dbReference type="GO" id="GO:0005525">
    <property type="term" value="F:GTP binding"/>
    <property type="evidence" value="ECO:0007669"/>
    <property type="project" value="UniProtKB-KW"/>
</dbReference>
<keyword evidence="4" id="KW-0547">Nucleotide-binding</keyword>